<reference evidence="1 2" key="1">
    <citation type="submission" date="2019-11" db="EMBL/GenBank/DDBJ databases">
        <authorList>
            <person name="Zheng R.K."/>
            <person name="Sun C.M."/>
        </authorList>
    </citation>
    <scope>NUCLEOTIDE SEQUENCE [LARGE SCALE GENOMIC DNA]</scope>
    <source>
        <strain evidence="1 2">WC007</strain>
    </source>
</reference>
<evidence type="ECO:0000313" key="1">
    <source>
        <dbReference type="EMBL" id="QGY47228.1"/>
    </source>
</evidence>
<dbReference type="InterPro" id="IPR046713">
    <property type="entry name" value="DUF6786"/>
</dbReference>
<evidence type="ECO:0000313" key="2">
    <source>
        <dbReference type="Proteomes" id="UP000428260"/>
    </source>
</evidence>
<dbReference type="EMBL" id="CP046401">
    <property type="protein sequence ID" value="QGY47228.1"/>
    <property type="molecule type" value="Genomic_DNA"/>
</dbReference>
<dbReference type="Proteomes" id="UP000428260">
    <property type="component" value="Chromosome"/>
</dbReference>
<keyword evidence="2" id="KW-1185">Reference proteome</keyword>
<protein>
    <recommendedName>
        <fullName evidence="3">Lipoprotein</fullName>
    </recommendedName>
</protein>
<dbReference type="AlphaFoldDB" id="A0A6I6K1B3"/>
<organism evidence="1 2">
    <name type="scientific">Maribellus comscasis</name>
    <dbReference type="NCBI Taxonomy" id="2681766"/>
    <lineage>
        <taxon>Bacteria</taxon>
        <taxon>Pseudomonadati</taxon>
        <taxon>Bacteroidota</taxon>
        <taxon>Bacteroidia</taxon>
        <taxon>Marinilabiliales</taxon>
        <taxon>Prolixibacteraceae</taxon>
        <taxon>Maribellus</taxon>
    </lineage>
</organism>
<dbReference type="RefSeq" id="WP_158870891.1">
    <property type="nucleotide sequence ID" value="NZ_CP046401.1"/>
</dbReference>
<proteinExistence type="predicted"/>
<dbReference type="KEGG" id="mcos:GM418_27255"/>
<evidence type="ECO:0008006" key="3">
    <source>
        <dbReference type="Google" id="ProtNLM"/>
    </source>
</evidence>
<gene>
    <name evidence="1" type="ORF">GM418_27255</name>
</gene>
<sequence>MNRKILQIIILSFLVACAPSGRKKSQPINMEKGTYGYDHAFLSENNVETIELKSESSEARVLIAPGYQGRVMTSSANGDIGSSFGWINYDLIESGEVNDQFNPVGGEERFWLGPEGGPFSVYFEQGEEQVFENWNVSAVIDTEEFEIKEKEGDSVTFGKTAKLKNASGTEFDIAIERKVKLLSTDEAGRFLGTDLSGDSTKVVAYQSDNILKNTGKEAWTKESGLLSIWMLCMFNPSPSITVFIPYNPGPKGKIVNDDYFGKVPPDRLVVDEKSATIFFKIDGAYRSKIGVPRDRASEICGSYDSATNVLTLLWTSLPSEPKEYVNSKWGEQDDPYNGDVINSYNDGPVEDGSVMGPFYEIETSSPAADLKPGEAITHTQRVIHIQGPEAKIAPIVSKLFGLDLNTVKTIFQ</sequence>
<dbReference type="PROSITE" id="PS51257">
    <property type="entry name" value="PROKAR_LIPOPROTEIN"/>
    <property type="match status" value="1"/>
</dbReference>
<name>A0A6I6K1B3_9BACT</name>
<accession>A0A6I6K1B3</accession>
<dbReference type="Pfam" id="PF20583">
    <property type="entry name" value="DUF6786"/>
    <property type="match status" value="1"/>
</dbReference>